<evidence type="ECO:0000256" key="2">
    <source>
        <dbReference type="ARBA" id="ARBA00009975"/>
    </source>
</evidence>
<keyword evidence="5 7" id="KW-0560">Oxidoreductase</keyword>
<proteinExistence type="inferred from homology"/>
<evidence type="ECO:0000256" key="3">
    <source>
        <dbReference type="ARBA" id="ARBA00022526"/>
    </source>
</evidence>
<dbReference type="EC" id="1.1.1.49" evidence="7"/>
<feature type="binding site" evidence="7">
    <location>
        <position position="274"/>
    </location>
    <ligand>
        <name>substrate</name>
    </ligand>
</feature>
<name>A0ABY8IG86_9HYPH</name>
<dbReference type="PROSITE" id="PS00069">
    <property type="entry name" value="G6P_DEHYDROGENASE"/>
    <property type="match status" value="1"/>
</dbReference>
<evidence type="ECO:0000256" key="7">
    <source>
        <dbReference type="HAMAP-Rule" id="MF_00966"/>
    </source>
</evidence>
<dbReference type="RefSeq" id="WP_224127932.1">
    <property type="nucleotide sequence ID" value="NZ_CP117267.1"/>
</dbReference>
<dbReference type="InterPro" id="IPR036291">
    <property type="entry name" value="NAD(P)-bd_dom_sf"/>
</dbReference>
<comment type="pathway">
    <text evidence="1 7">Carbohydrate degradation; pentose phosphate pathway; D-ribulose 5-phosphate from D-glucose 6-phosphate (oxidative stage): step 1/3.</text>
</comment>
<evidence type="ECO:0000256" key="4">
    <source>
        <dbReference type="ARBA" id="ARBA00022857"/>
    </source>
</evidence>
<feature type="binding site" evidence="7">
    <location>
        <begin position="116"/>
        <end position="117"/>
    </location>
    <ligand>
        <name>NADP(+)</name>
        <dbReference type="ChEBI" id="CHEBI:58349"/>
    </ligand>
</feature>
<evidence type="ECO:0000259" key="8">
    <source>
        <dbReference type="Pfam" id="PF00479"/>
    </source>
</evidence>
<dbReference type="PANTHER" id="PTHR23429:SF0">
    <property type="entry name" value="GLUCOSE-6-PHOSPHATE 1-DEHYDROGENASE"/>
    <property type="match status" value="1"/>
</dbReference>
<dbReference type="Proteomes" id="UP000318939">
    <property type="component" value="Chromosome"/>
</dbReference>
<dbReference type="InterPro" id="IPR019796">
    <property type="entry name" value="G6P_DH_AS"/>
</dbReference>
<dbReference type="Gene3D" id="3.30.360.10">
    <property type="entry name" value="Dihydrodipicolinate Reductase, domain 2"/>
    <property type="match status" value="1"/>
</dbReference>
<feature type="domain" description="Glucose-6-phosphate dehydrogenase NAD-binding" evidence="8">
    <location>
        <begin position="29"/>
        <end position="226"/>
    </location>
</feature>
<comment type="similarity">
    <text evidence="2 7">Belongs to the glucose-6-phosphate dehydrogenase family.</text>
</comment>
<evidence type="ECO:0000256" key="1">
    <source>
        <dbReference type="ARBA" id="ARBA00004937"/>
    </source>
</evidence>
<feature type="binding site" evidence="7">
    <location>
        <position position="187"/>
    </location>
    <ligand>
        <name>NADP(+)</name>
        <dbReference type="ChEBI" id="CHEBI:58349"/>
    </ligand>
</feature>
<reference evidence="10" key="1">
    <citation type="journal article" date="2019" name="Phytopathology">
        <title>A Novel Group of Rhizobium tumorigenes-Like Agrobacteria Associated with Crown Gall Disease of Rhododendron and Blueberry.</title>
        <authorList>
            <person name="Kuzmanovic N."/>
            <person name="Behrens P."/>
            <person name="Idczak E."/>
            <person name="Wagner S."/>
            <person name="Gotz M."/>
            <person name="Sproer C."/>
            <person name="Bunk B."/>
            <person name="Overmann J."/>
            <person name="Smalla K."/>
        </authorList>
    </citation>
    <scope>NUCLEOTIDE SEQUENCE</scope>
    <source>
        <strain evidence="10">Rho-6.2</strain>
    </source>
</reference>
<comment type="function">
    <text evidence="7">Catalyzes the oxidation of glucose 6-phosphate to 6-phosphogluconolactone.</text>
</comment>
<organism evidence="10 11">
    <name type="scientific">Rhizobium rhododendri</name>
    <dbReference type="NCBI Taxonomy" id="2506430"/>
    <lineage>
        <taxon>Bacteria</taxon>
        <taxon>Pseudomonadati</taxon>
        <taxon>Pseudomonadota</taxon>
        <taxon>Alphaproteobacteria</taxon>
        <taxon>Hyphomicrobiales</taxon>
        <taxon>Rhizobiaceae</taxon>
        <taxon>Rhizobium/Agrobacterium group</taxon>
        <taxon>Rhizobium</taxon>
    </lineage>
</organism>
<sequence length="530" mass="58265">MSATAPEILAAKADETRTTPAPADPCAMVLFGAGGDLTRRLVIPALYNLLLSKTLPDKFALIGVDLADGNVESWAKRLREMLETFIGNRSSDFDITAIDEAAWATLVSKMVYIQGDLTKPDLYAAIGKALDAAKSGHDTQGNAIFYLAVAGQFFGTVIDQLGAAGLVTQSDGSDGGAKFWRRVVIEKPFGHDLASSQALNAQILKVLKEDQIYRIDHFLGKETVQNIMAFRFANGFFERIWNRDAIEQVQITVTETVGVETRGKFYENTGALRDMVPNHLFTLLSMVAMEPPTSFDAASIRSKKAEVVEAIRPCQPSEAVRGQYDAGSVLGKTAVPYRSEANVDPASRVETYVAMQLSIDNPRWEGVPFYVRTGKHLTERRTEIAISFKAAPGQPFHKEGEAPQPNWLVLRTAPDEGIFLSLQVKQPGPEMALANVGMLFRYDDWFADFPNVGYETLIYDVMVGDATLFMRADMVEQAWRVVQPLQDAWAKEEPAFPNYASGSAGPQASDDLLARAGHAWRTLKPYAPKT</sequence>
<evidence type="ECO:0000256" key="6">
    <source>
        <dbReference type="ARBA" id="ARBA00023277"/>
    </source>
</evidence>
<dbReference type="PIRSF" id="PIRSF000110">
    <property type="entry name" value="G6PD"/>
    <property type="match status" value="1"/>
</dbReference>
<feature type="active site" description="Proton acceptor" evidence="7">
    <location>
        <position position="279"/>
    </location>
</feature>
<dbReference type="Gene3D" id="3.40.50.720">
    <property type="entry name" value="NAD(P)-binding Rossmann-like Domain"/>
    <property type="match status" value="1"/>
</dbReference>
<keyword evidence="3 7" id="KW-0313">Glucose metabolism</keyword>
<keyword evidence="4 7" id="KW-0521">NADP</keyword>
<keyword evidence="6 7" id="KW-0119">Carbohydrate metabolism</keyword>
<protein>
    <recommendedName>
        <fullName evidence="7">Glucose-6-phosphate 1-dehydrogenase</fullName>
        <shortName evidence="7">G6PD</shortName>
        <ecNumber evidence="7">1.1.1.49</ecNumber>
    </recommendedName>
</protein>
<evidence type="ECO:0000313" key="10">
    <source>
        <dbReference type="EMBL" id="WFS22075.1"/>
    </source>
</evidence>
<feature type="domain" description="Glucose-6-phosphate dehydrogenase C-terminal" evidence="9">
    <location>
        <begin position="228"/>
        <end position="521"/>
    </location>
</feature>
<dbReference type="NCBIfam" id="TIGR00871">
    <property type="entry name" value="zwf"/>
    <property type="match status" value="1"/>
</dbReference>
<comment type="catalytic activity">
    <reaction evidence="7">
        <text>D-glucose 6-phosphate + NADP(+) = 6-phospho-D-glucono-1,5-lactone + NADPH + H(+)</text>
        <dbReference type="Rhea" id="RHEA:15841"/>
        <dbReference type="ChEBI" id="CHEBI:15378"/>
        <dbReference type="ChEBI" id="CHEBI:57783"/>
        <dbReference type="ChEBI" id="CHEBI:57955"/>
        <dbReference type="ChEBI" id="CHEBI:58349"/>
        <dbReference type="ChEBI" id="CHEBI:61548"/>
        <dbReference type="EC" id="1.1.1.49"/>
    </reaction>
</comment>
<dbReference type="PANTHER" id="PTHR23429">
    <property type="entry name" value="GLUCOSE-6-PHOSPHATE 1-DEHYDROGENASE G6PD"/>
    <property type="match status" value="1"/>
</dbReference>
<accession>A0ABY8IG86</accession>
<feature type="binding site" evidence="7">
    <location>
        <position position="217"/>
    </location>
    <ligand>
        <name>substrate</name>
    </ligand>
</feature>
<dbReference type="HAMAP" id="MF_00966">
    <property type="entry name" value="G6PD"/>
    <property type="match status" value="1"/>
</dbReference>
<dbReference type="InterPro" id="IPR022674">
    <property type="entry name" value="G6P_DH_NAD-bd"/>
</dbReference>
<evidence type="ECO:0000313" key="11">
    <source>
        <dbReference type="Proteomes" id="UP000318939"/>
    </source>
</evidence>
<keyword evidence="11" id="KW-1185">Reference proteome</keyword>
<feature type="binding site" evidence="7">
    <location>
        <position position="255"/>
    </location>
    <ligand>
        <name>substrate</name>
    </ligand>
</feature>
<comment type="caution">
    <text evidence="7">Lacks conserved residue(s) required for the propagation of feature annotation.</text>
</comment>
<dbReference type="Pfam" id="PF00479">
    <property type="entry name" value="G6PD_N"/>
    <property type="match status" value="1"/>
</dbReference>
<dbReference type="InterPro" id="IPR022675">
    <property type="entry name" value="G6P_DH_C"/>
</dbReference>
<dbReference type="SUPFAM" id="SSF55347">
    <property type="entry name" value="Glyceraldehyde-3-phosphate dehydrogenase-like, C-terminal domain"/>
    <property type="match status" value="1"/>
</dbReference>
<reference evidence="10" key="2">
    <citation type="journal article" date="2023" name="MicrobiologyOpen">
        <title>Genomics of the tumorigenes clade of the family Rhizobiaceae and description of Rhizobium rhododendri sp. nov.</title>
        <authorList>
            <person name="Kuzmanovic N."/>
            <person name="diCenzo G.C."/>
            <person name="Bunk B."/>
            <person name="Sproeer C."/>
            <person name="Fruehling A."/>
            <person name="Neumann-Schaal M."/>
            <person name="Overmann J."/>
            <person name="Smalla K."/>
        </authorList>
    </citation>
    <scope>NUCLEOTIDE SEQUENCE</scope>
    <source>
        <strain evidence="10">Rho-6.2</strain>
    </source>
</reference>
<dbReference type="SUPFAM" id="SSF51735">
    <property type="entry name" value="NAD(P)-binding Rossmann-fold domains"/>
    <property type="match status" value="1"/>
</dbReference>
<dbReference type="EMBL" id="CP117267">
    <property type="protein sequence ID" value="WFS22075.1"/>
    <property type="molecule type" value="Genomic_DNA"/>
</dbReference>
<evidence type="ECO:0000259" key="9">
    <source>
        <dbReference type="Pfam" id="PF02781"/>
    </source>
</evidence>
<dbReference type="InterPro" id="IPR001282">
    <property type="entry name" value="G6P_DH"/>
</dbReference>
<dbReference type="Pfam" id="PF02781">
    <property type="entry name" value="G6PD_C"/>
    <property type="match status" value="1"/>
</dbReference>
<gene>
    <name evidence="7 10" type="primary">zwf</name>
    <name evidence="10" type="ORF">PR018_12955</name>
</gene>
<dbReference type="PRINTS" id="PR00079">
    <property type="entry name" value="G6PDHDRGNASE"/>
</dbReference>
<feature type="binding site" evidence="7">
    <location>
        <position position="221"/>
    </location>
    <ligand>
        <name>substrate</name>
    </ligand>
</feature>
<feature type="binding site" evidence="7">
    <location>
        <position position="375"/>
    </location>
    <ligand>
        <name>substrate</name>
    </ligand>
</feature>
<evidence type="ECO:0000256" key="5">
    <source>
        <dbReference type="ARBA" id="ARBA00023002"/>
    </source>
</evidence>